<dbReference type="EMBL" id="PKPP01000284">
    <property type="protein sequence ID" value="PWA94813.1"/>
    <property type="molecule type" value="Genomic_DNA"/>
</dbReference>
<evidence type="ECO:0000313" key="2">
    <source>
        <dbReference type="EMBL" id="PWA94813.1"/>
    </source>
</evidence>
<protein>
    <submittedName>
        <fullName evidence="2">Uncharacterized protein</fullName>
    </submittedName>
</protein>
<sequence length="93" mass="11073">MVTHVQYCQLGFATRDMRWTNSCSPRFMNEQANRTYNNQKPQAKRMKQCQQQLHNKRLPNLKTNELPRRARNQSMTSRRQQVALTGSNITYNK</sequence>
<accession>A0A2U1Q9Z7</accession>
<feature type="compositionally biased region" description="Polar residues" evidence="1">
    <location>
        <begin position="72"/>
        <end position="93"/>
    </location>
</feature>
<gene>
    <name evidence="2" type="ORF">CTI12_AA055790</name>
</gene>
<dbReference type="AlphaFoldDB" id="A0A2U1Q9Z7"/>
<organism evidence="2 3">
    <name type="scientific">Artemisia annua</name>
    <name type="common">Sweet wormwood</name>
    <dbReference type="NCBI Taxonomy" id="35608"/>
    <lineage>
        <taxon>Eukaryota</taxon>
        <taxon>Viridiplantae</taxon>
        <taxon>Streptophyta</taxon>
        <taxon>Embryophyta</taxon>
        <taxon>Tracheophyta</taxon>
        <taxon>Spermatophyta</taxon>
        <taxon>Magnoliopsida</taxon>
        <taxon>eudicotyledons</taxon>
        <taxon>Gunneridae</taxon>
        <taxon>Pentapetalae</taxon>
        <taxon>asterids</taxon>
        <taxon>campanulids</taxon>
        <taxon>Asterales</taxon>
        <taxon>Asteraceae</taxon>
        <taxon>Asteroideae</taxon>
        <taxon>Anthemideae</taxon>
        <taxon>Artemisiinae</taxon>
        <taxon>Artemisia</taxon>
    </lineage>
</organism>
<name>A0A2U1Q9Z7_ARTAN</name>
<dbReference type="Proteomes" id="UP000245207">
    <property type="component" value="Unassembled WGS sequence"/>
</dbReference>
<evidence type="ECO:0000313" key="3">
    <source>
        <dbReference type="Proteomes" id="UP000245207"/>
    </source>
</evidence>
<evidence type="ECO:0000256" key="1">
    <source>
        <dbReference type="SAM" id="MobiDB-lite"/>
    </source>
</evidence>
<comment type="caution">
    <text evidence="2">The sequence shown here is derived from an EMBL/GenBank/DDBJ whole genome shotgun (WGS) entry which is preliminary data.</text>
</comment>
<proteinExistence type="predicted"/>
<feature type="region of interest" description="Disordered" evidence="1">
    <location>
        <begin position="68"/>
        <end position="93"/>
    </location>
</feature>
<reference evidence="2 3" key="1">
    <citation type="journal article" date="2018" name="Mol. Plant">
        <title>The genome of Artemisia annua provides insight into the evolution of Asteraceae family and artemisinin biosynthesis.</title>
        <authorList>
            <person name="Shen Q."/>
            <person name="Zhang L."/>
            <person name="Liao Z."/>
            <person name="Wang S."/>
            <person name="Yan T."/>
            <person name="Shi P."/>
            <person name="Liu M."/>
            <person name="Fu X."/>
            <person name="Pan Q."/>
            <person name="Wang Y."/>
            <person name="Lv Z."/>
            <person name="Lu X."/>
            <person name="Zhang F."/>
            <person name="Jiang W."/>
            <person name="Ma Y."/>
            <person name="Chen M."/>
            <person name="Hao X."/>
            <person name="Li L."/>
            <person name="Tang Y."/>
            <person name="Lv G."/>
            <person name="Zhou Y."/>
            <person name="Sun X."/>
            <person name="Brodelius P.E."/>
            <person name="Rose J.K.C."/>
            <person name="Tang K."/>
        </authorList>
    </citation>
    <scope>NUCLEOTIDE SEQUENCE [LARGE SCALE GENOMIC DNA]</scope>
    <source>
        <strain evidence="3">cv. Huhao1</strain>
        <tissue evidence="2">Leaf</tissue>
    </source>
</reference>
<keyword evidence="3" id="KW-1185">Reference proteome</keyword>